<proteinExistence type="predicted"/>
<comment type="caution">
    <text evidence="1">The sequence shown here is derived from an EMBL/GenBank/DDBJ whole genome shotgun (WGS) entry which is preliminary data.</text>
</comment>
<accession>A0A167F8C2</accession>
<dbReference type="AlphaFoldDB" id="A0A167F8C2"/>
<evidence type="ECO:0000313" key="1">
    <source>
        <dbReference type="EMBL" id="OAA44919.1"/>
    </source>
</evidence>
<protein>
    <submittedName>
        <fullName evidence="1">Uncharacterized protein</fullName>
    </submittedName>
</protein>
<organism evidence="1 2">
    <name type="scientific">Metarhizium rileyi (strain RCEF 4871)</name>
    <name type="common">Nomuraea rileyi</name>
    <dbReference type="NCBI Taxonomy" id="1649241"/>
    <lineage>
        <taxon>Eukaryota</taxon>
        <taxon>Fungi</taxon>
        <taxon>Dikarya</taxon>
        <taxon>Ascomycota</taxon>
        <taxon>Pezizomycotina</taxon>
        <taxon>Sordariomycetes</taxon>
        <taxon>Hypocreomycetidae</taxon>
        <taxon>Hypocreales</taxon>
        <taxon>Clavicipitaceae</taxon>
        <taxon>Metarhizium</taxon>
    </lineage>
</organism>
<gene>
    <name evidence="1" type="ORF">NOR_03673</name>
</gene>
<evidence type="ECO:0000313" key="2">
    <source>
        <dbReference type="Proteomes" id="UP000243498"/>
    </source>
</evidence>
<sequence>MGSGSSLSPSDTEEVVGGLLKQVVSYGEQSSPDATVNYETGCGSDSTVTGAYVSFPNFDNWSSTKPNHAFREADE</sequence>
<dbReference type="EMBL" id="AZHC01000009">
    <property type="protein sequence ID" value="OAA44919.1"/>
    <property type="molecule type" value="Genomic_DNA"/>
</dbReference>
<keyword evidence="2" id="KW-1185">Reference proteome</keyword>
<dbReference type="Proteomes" id="UP000243498">
    <property type="component" value="Unassembled WGS sequence"/>
</dbReference>
<name>A0A167F8C2_METRR</name>
<reference evidence="1 2" key="1">
    <citation type="journal article" date="2016" name="Genome Biol. Evol.">
        <title>Divergent and convergent evolution of fungal pathogenicity.</title>
        <authorList>
            <person name="Shang Y."/>
            <person name="Xiao G."/>
            <person name="Zheng P."/>
            <person name="Cen K."/>
            <person name="Zhan S."/>
            <person name="Wang C."/>
        </authorList>
    </citation>
    <scope>NUCLEOTIDE SEQUENCE [LARGE SCALE GENOMIC DNA]</scope>
    <source>
        <strain evidence="1 2">RCEF 4871</strain>
    </source>
</reference>